<dbReference type="GO" id="GO:0044732">
    <property type="term" value="C:mitotic spindle pole body"/>
    <property type="evidence" value="ECO:0007669"/>
    <property type="project" value="TreeGrafter"/>
</dbReference>
<feature type="compositionally biased region" description="Basic and acidic residues" evidence="1">
    <location>
        <begin position="46"/>
        <end position="56"/>
    </location>
</feature>
<evidence type="ECO:0000313" key="2">
    <source>
        <dbReference type="EMBL" id="KAJ9149830.1"/>
    </source>
</evidence>
<feature type="compositionally biased region" description="Low complexity" evidence="1">
    <location>
        <begin position="475"/>
        <end position="496"/>
    </location>
</feature>
<feature type="compositionally biased region" description="Polar residues" evidence="1">
    <location>
        <begin position="33"/>
        <end position="45"/>
    </location>
</feature>
<feature type="compositionally biased region" description="Basic residues" evidence="1">
    <location>
        <begin position="789"/>
        <end position="798"/>
    </location>
</feature>
<feature type="compositionally biased region" description="Polar residues" evidence="1">
    <location>
        <begin position="598"/>
        <end position="609"/>
    </location>
</feature>
<dbReference type="InterPro" id="IPR034586">
    <property type="entry name" value="Bfa1/Byr4"/>
</dbReference>
<feature type="region of interest" description="Disordered" evidence="1">
    <location>
        <begin position="212"/>
        <end position="375"/>
    </location>
</feature>
<dbReference type="PANTHER" id="PTHR35140">
    <property type="entry name" value="MITOTIC CHECK POINT PROTEIN BFA1"/>
    <property type="match status" value="1"/>
</dbReference>
<feature type="region of interest" description="Disordered" evidence="1">
    <location>
        <begin position="776"/>
        <end position="805"/>
    </location>
</feature>
<feature type="compositionally biased region" description="Polar residues" evidence="1">
    <location>
        <begin position="629"/>
        <end position="641"/>
    </location>
</feature>
<evidence type="ECO:0000313" key="3">
    <source>
        <dbReference type="Proteomes" id="UP001174694"/>
    </source>
</evidence>
<evidence type="ECO:0000256" key="1">
    <source>
        <dbReference type="SAM" id="MobiDB-lite"/>
    </source>
</evidence>
<sequence length="1004" mass="110367">METLRLKPRQSVDDEVENWDDDDFMIDTDDLTFRSSSAATNNAQPSRRDSHSSHFSIRSELESLHGEEERQVHLPGNDEKSTLDAIAAAASAGIPIPHNVPPSALMGGTIKRLGGRKIKKIIQEDWEHDLELPDPGQALRIKPQDSSKFPEVLRQVSSTLPSPSKSTMLPSPAAQVGSLSNKGATLTPPISLARFQDTEDDDDFFGDAAATIKVSKTRQPTRPISLITPPTPQKKETGDDDFEADLELPSDGKLKLSSRKDIPKTPTSNSLDDLDWAEGSLGTRFGGTRRDARSTRSSSISALSPSIASSMTAESEDETFDGLVLPDGPLDLTRRLNQRRQSRSPQRETEEQPQLLKQPPPQQTPKAEATDKDDFFSGLDIGDGAVFASKKLSLHRNVVLKETRPASPARPKAAVSLIFTNKPVSTASRLPRPMGAHHERTHTQSSLEPVSESGGPLPPRGNRRSHSRLGHSTQSSISSLATPTTPSSAQPLAPSTPRRREIGQKTSTVSLRNEPTTTSAQLLRLKRSLPAMRPPQSPARPVASRISYERPPSRTDTSSRPQSALRPKTPVDRNRPSVESAAAQARKNPVPFLPAGASASQSHHVNAKSSRVFRRHDSDNSIDFRPTSRAVSRSTMRSPSPSKRYRNAEKVGMDGPWHNLSKPRRPRQFGDGHELDGFDDLPTSAQVESRYMRQPVTSGPKVQQLRNKLYQNVLPDRTSTPSPLSPYSPIKPDHLPHFARDTAASRIARETSLAQRTPANGPLAPLTAQRVAQLSTRANLNPPLPHSTVRSKKARKTPQKPSLISNLSQSKGAKTLNGMFYNPETMRWEGNENALNVFDAPASSPSTASMPAPFLIREKENATPKPALITNINSTKTVQVVGGMVFDPQNMCWLKRPKSSGKSETSDPMDGFNAIDSDDDVFKDIPDLEDNADSTGSGGGRVSDVKDDWLVGEEFDVGPEFVRRQREEEARWRKKCERWLDGDERNQNTWRMTIRDLVTSIGTL</sequence>
<feature type="compositionally biased region" description="Basic and acidic residues" evidence="1">
    <location>
        <begin position="250"/>
        <end position="263"/>
    </location>
</feature>
<comment type="caution">
    <text evidence="2">The sequence shown here is derived from an EMBL/GenBank/DDBJ whole genome shotgun (WGS) entry which is preliminary data.</text>
</comment>
<dbReference type="PANTHER" id="PTHR35140:SF1">
    <property type="entry name" value="MITOTIC CHECK POINT PROTEIN BFA1"/>
    <property type="match status" value="1"/>
</dbReference>
<organism evidence="2 3">
    <name type="scientific">Pleurostoma richardsiae</name>
    <dbReference type="NCBI Taxonomy" id="41990"/>
    <lineage>
        <taxon>Eukaryota</taxon>
        <taxon>Fungi</taxon>
        <taxon>Dikarya</taxon>
        <taxon>Ascomycota</taxon>
        <taxon>Pezizomycotina</taxon>
        <taxon>Sordariomycetes</taxon>
        <taxon>Sordariomycetidae</taxon>
        <taxon>Calosphaeriales</taxon>
        <taxon>Pleurostomataceae</taxon>
        <taxon>Pleurostoma</taxon>
    </lineage>
</organism>
<dbReference type="Proteomes" id="UP001174694">
    <property type="component" value="Unassembled WGS sequence"/>
</dbReference>
<keyword evidence="3" id="KW-1185">Reference proteome</keyword>
<protein>
    <submittedName>
        <fullName evidence="2">Cytokinesis regulator</fullName>
    </submittedName>
</protein>
<accession>A0AA38RKL5</accession>
<dbReference type="GO" id="GO:1990334">
    <property type="term" value="C:Bfa1-Bub2 complex"/>
    <property type="evidence" value="ECO:0007669"/>
    <property type="project" value="InterPro"/>
</dbReference>
<proteinExistence type="predicted"/>
<feature type="compositionally biased region" description="Low complexity" evidence="1">
    <location>
        <begin position="321"/>
        <end position="331"/>
    </location>
</feature>
<feature type="compositionally biased region" description="Polar residues" evidence="1">
    <location>
        <begin position="156"/>
        <end position="169"/>
    </location>
</feature>
<gene>
    <name evidence="2" type="ORF">NKR23_g3912</name>
</gene>
<feature type="compositionally biased region" description="Acidic residues" evidence="1">
    <location>
        <begin position="238"/>
        <end position="248"/>
    </location>
</feature>
<feature type="region of interest" description="Disordered" evidence="1">
    <location>
        <begin position="156"/>
        <end position="188"/>
    </location>
</feature>
<dbReference type="EMBL" id="JANBVO010000009">
    <property type="protein sequence ID" value="KAJ9149830.1"/>
    <property type="molecule type" value="Genomic_DNA"/>
</dbReference>
<dbReference type="GO" id="GO:0031578">
    <property type="term" value="P:mitotic spindle orientation checkpoint signaling"/>
    <property type="evidence" value="ECO:0007669"/>
    <property type="project" value="TreeGrafter"/>
</dbReference>
<feature type="region of interest" description="Disordered" evidence="1">
    <location>
        <begin position="715"/>
        <end position="734"/>
    </location>
</feature>
<feature type="region of interest" description="Disordered" evidence="1">
    <location>
        <begin position="33"/>
        <end position="56"/>
    </location>
</feature>
<dbReference type="GO" id="GO:0005096">
    <property type="term" value="F:GTPase activator activity"/>
    <property type="evidence" value="ECO:0007669"/>
    <property type="project" value="InterPro"/>
</dbReference>
<name>A0AA38RKL5_9PEZI</name>
<reference evidence="2" key="1">
    <citation type="submission" date="2022-07" db="EMBL/GenBank/DDBJ databases">
        <title>Fungi with potential for degradation of polypropylene.</title>
        <authorList>
            <person name="Gostincar C."/>
        </authorList>
    </citation>
    <scope>NUCLEOTIDE SEQUENCE</scope>
    <source>
        <strain evidence="2">EXF-13308</strain>
    </source>
</reference>
<dbReference type="AlphaFoldDB" id="A0AA38RKL5"/>
<feature type="region of interest" description="Disordered" evidence="1">
    <location>
        <begin position="426"/>
        <end position="669"/>
    </location>
</feature>
<feature type="compositionally biased region" description="Low complexity" evidence="1">
    <location>
        <begin position="718"/>
        <end position="728"/>
    </location>
</feature>
<feature type="compositionally biased region" description="Polar residues" evidence="1">
    <location>
        <begin position="504"/>
        <end position="521"/>
    </location>
</feature>
<feature type="compositionally biased region" description="Low complexity" evidence="1">
    <location>
        <begin position="295"/>
        <end position="310"/>
    </location>
</feature>